<name>A0A0B6Z8J6_9EUPU</name>
<evidence type="ECO:0000313" key="1">
    <source>
        <dbReference type="EMBL" id="CEK64005.1"/>
    </source>
</evidence>
<feature type="non-terminal residue" evidence="1">
    <location>
        <position position="1"/>
    </location>
</feature>
<accession>A0A0B6Z8J6</accession>
<dbReference type="EMBL" id="HACG01017140">
    <property type="protein sequence ID" value="CEK64005.1"/>
    <property type="molecule type" value="Transcribed_RNA"/>
</dbReference>
<sequence length="78" mass="9146">HYFCFLVIDFQPNYLAVLVNVARLFLDISICDHCYSLLVKHPSPQVSTPTSATFCSHFLQSHYNDDILLRKRDETQWI</sequence>
<gene>
    <name evidence="1" type="primary">ORF50348</name>
</gene>
<organism evidence="1">
    <name type="scientific">Arion vulgaris</name>
    <dbReference type="NCBI Taxonomy" id="1028688"/>
    <lineage>
        <taxon>Eukaryota</taxon>
        <taxon>Metazoa</taxon>
        <taxon>Spiralia</taxon>
        <taxon>Lophotrochozoa</taxon>
        <taxon>Mollusca</taxon>
        <taxon>Gastropoda</taxon>
        <taxon>Heterobranchia</taxon>
        <taxon>Euthyneura</taxon>
        <taxon>Panpulmonata</taxon>
        <taxon>Eupulmonata</taxon>
        <taxon>Stylommatophora</taxon>
        <taxon>Helicina</taxon>
        <taxon>Arionoidea</taxon>
        <taxon>Arionidae</taxon>
        <taxon>Arion</taxon>
    </lineage>
</organism>
<protein>
    <submittedName>
        <fullName evidence="1">Uncharacterized protein</fullName>
    </submittedName>
</protein>
<reference evidence="1" key="1">
    <citation type="submission" date="2014-12" db="EMBL/GenBank/DDBJ databases">
        <title>Insight into the proteome of Arion vulgaris.</title>
        <authorList>
            <person name="Aradska J."/>
            <person name="Bulat T."/>
            <person name="Smidak R."/>
            <person name="Sarate P."/>
            <person name="Gangsoo J."/>
            <person name="Sialana F."/>
            <person name="Bilban M."/>
            <person name="Lubec G."/>
        </authorList>
    </citation>
    <scope>NUCLEOTIDE SEQUENCE</scope>
    <source>
        <tissue evidence="1">Skin</tissue>
    </source>
</reference>
<proteinExistence type="predicted"/>
<dbReference type="AlphaFoldDB" id="A0A0B6Z8J6"/>